<protein>
    <submittedName>
        <fullName evidence="2">Uncharacterized protein</fullName>
    </submittedName>
</protein>
<organism evidence="2 3">
    <name type="scientific">Lithospermum erythrorhizon</name>
    <name type="common">Purple gromwell</name>
    <name type="synonym">Lithospermum officinale var. erythrorhizon</name>
    <dbReference type="NCBI Taxonomy" id="34254"/>
    <lineage>
        <taxon>Eukaryota</taxon>
        <taxon>Viridiplantae</taxon>
        <taxon>Streptophyta</taxon>
        <taxon>Embryophyta</taxon>
        <taxon>Tracheophyta</taxon>
        <taxon>Spermatophyta</taxon>
        <taxon>Magnoliopsida</taxon>
        <taxon>eudicotyledons</taxon>
        <taxon>Gunneridae</taxon>
        <taxon>Pentapetalae</taxon>
        <taxon>asterids</taxon>
        <taxon>lamiids</taxon>
        <taxon>Boraginales</taxon>
        <taxon>Boraginaceae</taxon>
        <taxon>Boraginoideae</taxon>
        <taxon>Lithospermeae</taxon>
        <taxon>Lithospermum</taxon>
    </lineage>
</organism>
<evidence type="ECO:0000256" key="1">
    <source>
        <dbReference type="SAM" id="MobiDB-lite"/>
    </source>
</evidence>
<feature type="region of interest" description="Disordered" evidence="1">
    <location>
        <begin position="18"/>
        <end position="45"/>
    </location>
</feature>
<evidence type="ECO:0000313" key="3">
    <source>
        <dbReference type="Proteomes" id="UP001454036"/>
    </source>
</evidence>
<reference evidence="2 3" key="1">
    <citation type="submission" date="2024-01" db="EMBL/GenBank/DDBJ databases">
        <title>The complete chloroplast genome sequence of Lithospermum erythrorhizon: insights into the phylogenetic relationship among Boraginaceae species and the maternal lineages of purple gromwells.</title>
        <authorList>
            <person name="Okada T."/>
            <person name="Watanabe K."/>
        </authorList>
    </citation>
    <scope>NUCLEOTIDE SEQUENCE [LARGE SCALE GENOMIC DNA]</scope>
</reference>
<evidence type="ECO:0000313" key="2">
    <source>
        <dbReference type="EMBL" id="GAA0173055.1"/>
    </source>
</evidence>
<accession>A0AAV3RB09</accession>
<dbReference type="EMBL" id="BAABME010008425">
    <property type="protein sequence ID" value="GAA0173055.1"/>
    <property type="molecule type" value="Genomic_DNA"/>
</dbReference>
<dbReference type="Proteomes" id="UP001454036">
    <property type="component" value="Unassembled WGS sequence"/>
</dbReference>
<proteinExistence type="predicted"/>
<dbReference type="AlphaFoldDB" id="A0AAV3RB09"/>
<dbReference type="PANTHER" id="PTHR33264:SF8">
    <property type="entry name" value="EXPRESSED PROTEIN"/>
    <property type="match status" value="1"/>
</dbReference>
<keyword evidence="3" id="KW-1185">Reference proteome</keyword>
<comment type="caution">
    <text evidence="2">The sequence shown here is derived from an EMBL/GenBank/DDBJ whole genome shotgun (WGS) entry which is preliminary data.</text>
</comment>
<sequence length="174" mass="19184">MRKIKTGEAQMSQQIVLHGNSPSLGRRQPLLEGQDLSSRGTARAQPCSCGTRVAEVVGGTTAECAAVCCCCPFGLLNLVLLAVYKLPAGLYKKALRKRRRRKLLRNGHGLPTLGQSFNPDEPEMFFRSSSTSMNMVDDVHKDKDVLALEEEMWGKFYGSGFWRSPSQKSDAVYG</sequence>
<name>A0AAV3RB09_LITER</name>
<dbReference type="PANTHER" id="PTHR33264">
    <property type="entry name" value="EXPRESSED PROTEIN"/>
    <property type="match status" value="1"/>
</dbReference>
<gene>
    <name evidence="2" type="ORF">LIER_26752</name>
</gene>